<name>A0A8H5C2Q1_9AGAR</name>
<dbReference type="InterPro" id="IPR011009">
    <property type="entry name" value="Kinase-like_dom_sf"/>
</dbReference>
<evidence type="ECO:0000313" key="5">
    <source>
        <dbReference type="EMBL" id="KAF5334157.1"/>
    </source>
</evidence>
<dbReference type="Proteomes" id="UP000559256">
    <property type="component" value="Unassembled WGS sequence"/>
</dbReference>
<dbReference type="Pfam" id="PF02816">
    <property type="entry name" value="Alpha_kinase"/>
    <property type="match status" value="1"/>
</dbReference>
<dbReference type="GO" id="GO:0004674">
    <property type="term" value="F:protein serine/threonine kinase activity"/>
    <property type="evidence" value="ECO:0007669"/>
    <property type="project" value="UniProtKB-KW"/>
</dbReference>
<proteinExistence type="predicted"/>
<evidence type="ECO:0000256" key="3">
    <source>
        <dbReference type="ARBA" id="ARBA00022777"/>
    </source>
</evidence>
<dbReference type="SUPFAM" id="SSF56112">
    <property type="entry name" value="Protein kinase-like (PK-like)"/>
    <property type="match status" value="1"/>
</dbReference>
<gene>
    <name evidence="5" type="ORF">D9758_014812</name>
</gene>
<dbReference type="OrthoDB" id="301415at2759"/>
<dbReference type="PROSITE" id="PS51158">
    <property type="entry name" value="ALPHA_KINASE"/>
    <property type="match status" value="1"/>
</dbReference>
<keyword evidence="2" id="KW-0808">Transferase</keyword>
<keyword evidence="6" id="KW-1185">Reference proteome</keyword>
<evidence type="ECO:0000256" key="2">
    <source>
        <dbReference type="ARBA" id="ARBA00022679"/>
    </source>
</evidence>
<comment type="caution">
    <text evidence="5">The sequence shown here is derived from an EMBL/GenBank/DDBJ whole genome shotgun (WGS) entry which is preliminary data.</text>
</comment>
<dbReference type="EMBL" id="JAACJM010000266">
    <property type="protein sequence ID" value="KAF5334157.1"/>
    <property type="molecule type" value="Genomic_DNA"/>
</dbReference>
<keyword evidence="3" id="KW-0418">Kinase</keyword>
<evidence type="ECO:0000256" key="1">
    <source>
        <dbReference type="ARBA" id="ARBA00022527"/>
    </source>
</evidence>
<dbReference type="AlphaFoldDB" id="A0A8H5C2Q1"/>
<dbReference type="InterPro" id="IPR004166">
    <property type="entry name" value="a-kinase_dom"/>
</dbReference>
<accession>A0A8H5C2Q1</accession>
<protein>
    <recommendedName>
        <fullName evidence="4">Alpha-type protein kinase domain-containing protein</fullName>
    </recommendedName>
</protein>
<sequence>MWKQNSSGDHPSDVRIPSGGCGLGFADHPSKRMASESDTIQSDRSPTVDGYLGKGLYKENMVVMMLQSFSTALSWNSKDAFLTKLTQPLDSPVDDDNTSLVFNTFLVVPLLDFGGLFVERKFSGNNEVGKNDANRLGQVMDAFAHHVIDDSNGEFVFADIQGLVAPSKAVILFDPQAHT</sequence>
<organism evidence="5 6">
    <name type="scientific">Tetrapyrgos nigripes</name>
    <dbReference type="NCBI Taxonomy" id="182062"/>
    <lineage>
        <taxon>Eukaryota</taxon>
        <taxon>Fungi</taxon>
        <taxon>Dikarya</taxon>
        <taxon>Basidiomycota</taxon>
        <taxon>Agaricomycotina</taxon>
        <taxon>Agaricomycetes</taxon>
        <taxon>Agaricomycetidae</taxon>
        <taxon>Agaricales</taxon>
        <taxon>Marasmiineae</taxon>
        <taxon>Marasmiaceae</taxon>
        <taxon>Tetrapyrgos</taxon>
    </lineage>
</organism>
<feature type="domain" description="Alpha-type protein kinase" evidence="4">
    <location>
        <begin position="1"/>
        <end position="179"/>
    </location>
</feature>
<dbReference type="Gene3D" id="3.20.200.10">
    <property type="entry name" value="MHCK/EF2 kinase"/>
    <property type="match status" value="1"/>
</dbReference>
<dbReference type="GO" id="GO:0005524">
    <property type="term" value="F:ATP binding"/>
    <property type="evidence" value="ECO:0007669"/>
    <property type="project" value="InterPro"/>
</dbReference>
<evidence type="ECO:0000259" key="4">
    <source>
        <dbReference type="PROSITE" id="PS51158"/>
    </source>
</evidence>
<evidence type="ECO:0000313" key="6">
    <source>
        <dbReference type="Proteomes" id="UP000559256"/>
    </source>
</evidence>
<keyword evidence="1" id="KW-0723">Serine/threonine-protein kinase</keyword>
<reference evidence="5 6" key="1">
    <citation type="journal article" date="2020" name="ISME J.">
        <title>Uncovering the hidden diversity of litter-decomposition mechanisms in mushroom-forming fungi.</title>
        <authorList>
            <person name="Floudas D."/>
            <person name="Bentzer J."/>
            <person name="Ahren D."/>
            <person name="Johansson T."/>
            <person name="Persson P."/>
            <person name="Tunlid A."/>
        </authorList>
    </citation>
    <scope>NUCLEOTIDE SEQUENCE [LARGE SCALE GENOMIC DNA]</scope>
    <source>
        <strain evidence="5 6">CBS 291.85</strain>
    </source>
</reference>